<dbReference type="RefSeq" id="WP_102244065.1">
    <property type="nucleotide sequence ID" value="NZ_CP025704.1"/>
</dbReference>
<gene>
    <name evidence="1" type="ORF">C0V70_11820</name>
</gene>
<proteinExistence type="predicted"/>
<dbReference type="KEGG" id="bsto:C0V70_11820"/>
<accession>A0A2K9NVI0</accession>
<evidence type="ECO:0000313" key="1">
    <source>
        <dbReference type="EMBL" id="AUN98774.1"/>
    </source>
</evidence>
<dbReference type="InterPro" id="IPR044925">
    <property type="entry name" value="His-Me_finger_sf"/>
</dbReference>
<dbReference type="Proteomes" id="UP000235584">
    <property type="component" value="Chromosome"/>
</dbReference>
<dbReference type="OrthoDB" id="581550at2"/>
<organism evidence="1 2">
    <name type="scientific">Bacteriovorax stolpii</name>
    <name type="common">Bdellovibrio stolpii</name>
    <dbReference type="NCBI Taxonomy" id="960"/>
    <lineage>
        <taxon>Bacteria</taxon>
        <taxon>Pseudomonadati</taxon>
        <taxon>Bdellovibrionota</taxon>
        <taxon>Bacteriovoracia</taxon>
        <taxon>Bacteriovoracales</taxon>
        <taxon>Bacteriovoracaceae</taxon>
        <taxon>Bacteriovorax</taxon>
    </lineage>
</organism>
<dbReference type="AlphaFoldDB" id="A0A2K9NVI0"/>
<protein>
    <submittedName>
        <fullName evidence="1">Uncharacterized protein</fullName>
    </submittedName>
</protein>
<dbReference type="SUPFAM" id="SSF54060">
    <property type="entry name" value="His-Me finger endonucleases"/>
    <property type="match status" value="1"/>
</dbReference>
<dbReference type="Pfam" id="PF13392">
    <property type="entry name" value="HNH_3"/>
    <property type="match status" value="1"/>
</dbReference>
<dbReference type="Gene3D" id="3.90.75.20">
    <property type="match status" value="1"/>
</dbReference>
<name>A0A2K9NVI0_BACTC</name>
<keyword evidence="2" id="KW-1185">Reference proteome</keyword>
<reference evidence="1 2" key="1">
    <citation type="submission" date="2018-01" db="EMBL/GenBank/DDBJ databases">
        <title>Complete genome sequence of Bacteriovorax stolpii DSM12778.</title>
        <authorList>
            <person name="Tang B."/>
            <person name="Chang J."/>
        </authorList>
    </citation>
    <scope>NUCLEOTIDE SEQUENCE [LARGE SCALE GENOMIC DNA]</scope>
    <source>
        <strain evidence="1 2">DSM 12778</strain>
    </source>
</reference>
<sequence>MSKTSQLIHKARHFKFESLLNEEMIVQLILCLVLIAVSYVLISSFYYGIIYPLRQKFKKKNEHGYVLSENGNFEHREIVEKIMKRKLRPGEEVHHINGVKWDNRKSNLALMTREEHLRWHKRLEWMWSQRMRPSIRWQKMKLQSEFGAILF</sequence>
<evidence type="ECO:0000313" key="2">
    <source>
        <dbReference type="Proteomes" id="UP000235584"/>
    </source>
</evidence>
<dbReference type="EMBL" id="CP025704">
    <property type="protein sequence ID" value="AUN98774.1"/>
    <property type="molecule type" value="Genomic_DNA"/>
</dbReference>
<dbReference type="InterPro" id="IPR003615">
    <property type="entry name" value="HNH_nuc"/>
</dbReference>